<dbReference type="Gene3D" id="1.10.260.40">
    <property type="entry name" value="lambda repressor-like DNA-binding domains"/>
    <property type="match status" value="1"/>
</dbReference>
<comment type="caution">
    <text evidence="2">The sequence shown here is derived from an EMBL/GenBank/DDBJ whole genome shotgun (WGS) entry which is preliminary data.</text>
</comment>
<dbReference type="RefSeq" id="WP_326319832.1">
    <property type="nucleotide sequence ID" value="NZ_JAYLAA010000017.1"/>
</dbReference>
<gene>
    <name evidence="2" type="ORF">SOP96_03635</name>
</gene>
<dbReference type="InterPro" id="IPR010982">
    <property type="entry name" value="Lambda_DNA-bd_dom_sf"/>
</dbReference>
<dbReference type="SMART" id="SM00530">
    <property type="entry name" value="HTH_XRE"/>
    <property type="match status" value="1"/>
</dbReference>
<evidence type="ECO:0000259" key="1">
    <source>
        <dbReference type="PROSITE" id="PS50943"/>
    </source>
</evidence>
<feature type="domain" description="HTH cro/C1-type" evidence="1">
    <location>
        <begin position="7"/>
        <end position="61"/>
    </location>
</feature>
<sequence>MMIYEKLRSIRKQKGISQKSMAKILSTDTSNYSRKERGETKIFNDEWEKIAAALEVPVEEIKESSRNLVSNENSTFNDNSGNYNKYYSFSEHVNDYITLLKEQNEMLKEENLRLKKELENFKK</sequence>
<dbReference type="Proteomes" id="UP001348397">
    <property type="component" value="Unassembled WGS sequence"/>
</dbReference>
<dbReference type="EMBL" id="JAYLAA010000017">
    <property type="protein sequence ID" value="MEC3874799.1"/>
    <property type="molecule type" value="Genomic_DNA"/>
</dbReference>
<organism evidence="2 3">
    <name type="scientific">Chryseobacterium salviniae</name>
    <dbReference type="NCBI Taxonomy" id="3101750"/>
    <lineage>
        <taxon>Bacteria</taxon>
        <taxon>Pseudomonadati</taxon>
        <taxon>Bacteroidota</taxon>
        <taxon>Flavobacteriia</taxon>
        <taxon>Flavobacteriales</taxon>
        <taxon>Weeksellaceae</taxon>
        <taxon>Chryseobacterium group</taxon>
        <taxon>Chryseobacterium</taxon>
    </lineage>
</organism>
<evidence type="ECO:0000313" key="3">
    <source>
        <dbReference type="Proteomes" id="UP001348397"/>
    </source>
</evidence>
<name>A0ABU6HQ09_9FLAO</name>
<accession>A0ABU6HQ09</accession>
<dbReference type="CDD" id="cd00093">
    <property type="entry name" value="HTH_XRE"/>
    <property type="match status" value="1"/>
</dbReference>
<dbReference type="PROSITE" id="PS50943">
    <property type="entry name" value="HTH_CROC1"/>
    <property type="match status" value="1"/>
</dbReference>
<dbReference type="SUPFAM" id="SSF47413">
    <property type="entry name" value="lambda repressor-like DNA-binding domains"/>
    <property type="match status" value="1"/>
</dbReference>
<evidence type="ECO:0000313" key="2">
    <source>
        <dbReference type="EMBL" id="MEC3874799.1"/>
    </source>
</evidence>
<dbReference type="InterPro" id="IPR001387">
    <property type="entry name" value="Cro/C1-type_HTH"/>
</dbReference>
<proteinExistence type="predicted"/>
<dbReference type="Pfam" id="PF01381">
    <property type="entry name" value="HTH_3"/>
    <property type="match status" value="1"/>
</dbReference>
<protein>
    <submittedName>
        <fullName evidence="2">Helix-turn-helix transcriptional regulator</fullName>
    </submittedName>
</protein>
<keyword evidence="3" id="KW-1185">Reference proteome</keyword>
<reference evidence="2 3" key="1">
    <citation type="submission" date="2024-01" db="EMBL/GenBank/DDBJ databases">
        <title>Chryseobacterium sp. T9W2-O.</title>
        <authorList>
            <person name="Maltman C."/>
        </authorList>
    </citation>
    <scope>NUCLEOTIDE SEQUENCE [LARGE SCALE GENOMIC DNA]</scope>
    <source>
        <strain evidence="2 3">T9W2-O</strain>
    </source>
</reference>